<sequence>MHDDGLFDEEIAATYDDEGGISAPEVVDPAVNLLAELAGGGRVLEFAIGTGRLALPLARKGVQVEGIELSRAMVSRLRAKEGGAEIPVVIGDMVTTRVERRFSLVYLAFNTINNLTSQEAQVACFLNAAAHLETGGYFLIEVGVPPLQRLPLGETLLAFGRSETHWGIDEYDVVNQNFSSHHIWFRDGSYRHFSVPFRYAWPAEFDLMARLAGLKLKDRWGGWKKEPFTKVSDRHVSVWQKIANREHAQAPGP</sequence>
<dbReference type="SUPFAM" id="SSF53335">
    <property type="entry name" value="S-adenosyl-L-methionine-dependent methyltransferases"/>
    <property type="match status" value="1"/>
</dbReference>
<dbReference type="Gene3D" id="3.40.50.150">
    <property type="entry name" value="Vaccinia Virus protein VP39"/>
    <property type="match status" value="1"/>
</dbReference>
<dbReference type="GO" id="GO:0008168">
    <property type="term" value="F:methyltransferase activity"/>
    <property type="evidence" value="ECO:0007669"/>
    <property type="project" value="UniProtKB-KW"/>
</dbReference>
<keyword evidence="1" id="KW-0489">Methyltransferase</keyword>
<evidence type="ECO:0000313" key="1">
    <source>
        <dbReference type="EMBL" id="QPK12825.1"/>
    </source>
</evidence>
<keyword evidence="1" id="KW-0808">Transferase</keyword>
<dbReference type="CDD" id="cd02440">
    <property type="entry name" value="AdoMet_MTases"/>
    <property type="match status" value="1"/>
</dbReference>
<organism evidence="1 2">
    <name type="scientific">Rhizobium phaseoli</name>
    <dbReference type="NCBI Taxonomy" id="396"/>
    <lineage>
        <taxon>Bacteria</taxon>
        <taxon>Pseudomonadati</taxon>
        <taxon>Pseudomonadota</taxon>
        <taxon>Alphaproteobacteria</taxon>
        <taxon>Hyphomicrobiales</taxon>
        <taxon>Rhizobiaceae</taxon>
        <taxon>Rhizobium/Agrobacterium group</taxon>
        <taxon>Rhizobium</taxon>
    </lineage>
</organism>
<dbReference type="InterPro" id="IPR041698">
    <property type="entry name" value="Methyltransf_25"/>
</dbReference>
<geneLocation type="plasmid" evidence="1 2">
    <name>pBS3d</name>
</geneLocation>
<keyword evidence="1" id="KW-0614">Plasmid</keyword>
<dbReference type="GeneID" id="45961385"/>
<reference evidence="1 2" key="1">
    <citation type="submission" date="2020-11" db="EMBL/GenBank/DDBJ databases">
        <title>Indigenous Rhizobia Nodulating Common beans in Western Kenya.</title>
        <authorList>
            <person name="Wekesa C.S."/>
            <person name="Oelmueller R."/>
            <person name="Furch A.C."/>
        </authorList>
    </citation>
    <scope>NUCLEOTIDE SEQUENCE [LARGE SCALE GENOMIC DNA]</scope>
    <source>
        <strain evidence="2">BS3</strain>
        <plasmid evidence="1 2">pBS3d</plasmid>
    </source>
</reference>
<proteinExistence type="predicted"/>
<protein>
    <submittedName>
        <fullName evidence="1">Class I SAM-dependent methyltransferase</fullName>
    </submittedName>
</protein>
<dbReference type="InterPro" id="IPR029063">
    <property type="entry name" value="SAM-dependent_MTases_sf"/>
</dbReference>
<dbReference type="AlphaFoldDB" id="A0A7X6EV11"/>
<dbReference type="RefSeq" id="WP_064826347.1">
    <property type="nucleotide sequence ID" value="NZ_CP013536.1"/>
</dbReference>
<evidence type="ECO:0000313" key="2">
    <source>
        <dbReference type="Proteomes" id="UP000540266"/>
    </source>
</evidence>
<dbReference type="GO" id="GO:0032259">
    <property type="term" value="P:methylation"/>
    <property type="evidence" value="ECO:0007669"/>
    <property type="project" value="UniProtKB-KW"/>
</dbReference>
<dbReference type="Pfam" id="PF13649">
    <property type="entry name" value="Methyltransf_25"/>
    <property type="match status" value="1"/>
</dbReference>
<name>A0A7X6EV11_9HYPH</name>
<dbReference type="EMBL" id="CP064935">
    <property type="protein sequence ID" value="QPK12825.1"/>
    <property type="molecule type" value="Genomic_DNA"/>
</dbReference>
<gene>
    <name evidence="1" type="ORF">HER27_028015</name>
</gene>
<dbReference type="Proteomes" id="UP000540266">
    <property type="component" value="Plasmid pBS3d"/>
</dbReference>
<accession>A0A7X6EV11</accession>